<dbReference type="NCBIfam" id="TIGR00738">
    <property type="entry name" value="rrf2_super"/>
    <property type="match status" value="1"/>
</dbReference>
<proteinExistence type="predicted"/>
<evidence type="ECO:0000313" key="2">
    <source>
        <dbReference type="Proteomes" id="UP000053467"/>
    </source>
</evidence>
<organism evidence="1 2">
    <name type="scientific">candidate division TA06 bacterium 34_109</name>
    <dbReference type="NCBI Taxonomy" id="1635277"/>
    <lineage>
        <taxon>Bacteria</taxon>
        <taxon>Bacteria division TA06</taxon>
    </lineage>
</organism>
<reference evidence="2" key="1">
    <citation type="journal article" date="2015" name="MBio">
        <title>Genome-Resolved Metagenomic Analysis Reveals Roles for Candidate Phyla and Other Microbial Community Members in Biogeochemical Transformations in Oil Reservoirs.</title>
        <authorList>
            <person name="Hu P."/>
            <person name="Tom L."/>
            <person name="Singh A."/>
            <person name="Thomas B.C."/>
            <person name="Baker B.J."/>
            <person name="Piceno Y.M."/>
            <person name="Andersen G.L."/>
            <person name="Banfield J.F."/>
        </authorList>
    </citation>
    <scope>NUCLEOTIDE SEQUENCE [LARGE SCALE GENOMIC DNA]</scope>
</reference>
<dbReference type="InterPro" id="IPR036388">
    <property type="entry name" value="WH-like_DNA-bd_sf"/>
</dbReference>
<dbReference type="EMBL" id="LGGX01000005">
    <property type="protein sequence ID" value="KUK87339.1"/>
    <property type="molecule type" value="Genomic_DNA"/>
</dbReference>
<dbReference type="SUPFAM" id="SSF46785">
    <property type="entry name" value="Winged helix' DNA-binding domain"/>
    <property type="match status" value="1"/>
</dbReference>
<dbReference type="PROSITE" id="PS01332">
    <property type="entry name" value="HTH_RRF2_1"/>
    <property type="match status" value="1"/>
</dbReference>
<dbReference type="Pfam" id="PF02082">
    <property type="entry name" value="Rrf2"/>
    <property type="match status" value="1"/>
</dbReference>
<evidence type="ECO:0000313" key="1">
    <source>
        <dbReference type="EMBL" id="KUK87339.1"/>
    </source>
</evidence>
<gene>
    <name evidence="1" type="ORF">XE03_0737</name>
</gene>
<accession>A0A117M6Q0</accession>
<comment type="caution">
    <text evidence="1">The sequence shown here is derived from an EMBL/GenBank/DDBJ whole genome shotgun (WGS) entry which is preliminary data.</text>
</comment>
<dbReference type="InterPro" id="IPR030489">
    <property type="entry name" value="TR_Rrf2-type_CS"/>
</dbReference>
<dbReference type="AlphaFoldDB" id="A0A117M6Q0"/>
<dbReference type="PANTHER" id="PTHR33221:SF9">
    <property type="entry name" value="RRF2 FAMILY PROTEIN"/>
    <property type="match status" value="1"/>
</dbReference>
<dbReference type="GO" id="GO:0005829">
    <property type="term" value="C:cytosol"/>
    <property type="evidence" value="ECO:0007669"/>
    <property type="project" value="TreeGrafter"/>
</dbReference>
<dbReference type="InterPro" id="IPR036390">
    <property type="entry name" value="WH_DNA-bd_sf"/>
</dbReference>
<dbReference type="PROSITE" id="PS51197">
    <property type="entry name" value="HTH_RRF2_2"/>
    <property type="match status" value="1"/>
</dbReference>
<dbReference type="Gene3D" id="1.10.10.10">
    <property type="entry name" value="Winged helix-like DNA-binding domain superfamily/Winged helix DNA-binding domain"/>
    <property type="match status" value="1"/>
</dbReference>
<dbReference type="PANTHER" id="PTHR33221">
    <property type="entry name" value="WINGED HELIX-TURN-HELIX TRANSCRIPTIONAL REGULATOR, RRF2 FAMILY"/>
    <property type="match status" value="1"/>
</dbReference>
<dbReference type="GO" id="GO:0003700">
    <property type="term" value="F:DNA-binding transcription factor activity"/>
    <property type="evidence" value="ECO:0007669"/>
    <property type="project" value="TreeGrafter"/>
</dbReference>
<dbReference type="InterPro" id="IPR000944">
    <property type="entry name" value="Tscrpt_reg_Rrf2"/>
</dbReference>
<protein>
    <submittedName>
        <fullName evidence="1">Rrf2 family protein</fullName>
    </submittedName>
</protein>
<sequence length="135" mass="15224">MSSLVKISESTFAAIHSVVYLVKEKRVVKIGELSSMTGSSIPVLSKVLQYLTKRGIIESIRGPQGGFIFSKDPSKVNLLEIFQIMEGPIEKNVCPFNKKKCHFKRCVFDNVVKKINKEFLDYLEKTTVAELAKKI</sequence>
<dbReference type="Proteomes" id="UP000053467">
    <property type="component" value="Unassembled WGS sequence"/>
</dbReference>
<name>A0A117M6Q0_UNCT6</name>